<name>A0A7J0E617_9ERIC</name>
<dbReference type="EMBL" id="BJWL01000001">
    <property type="protein sequence ID" value="GFY81712.1"/>
    <property type="molecule type" value="Genomic_DNA"/>
</dbReference>
<gene>
    <name evidence="4" type="ORF">Acr_01g0015200</name>
</gene>
<dbReference type="OrthoDB" id="21449at2759"/>
<organism evidence="4 5">
    <name type="scientific">Actinidia rufa</name>
    <dbReference type="NCBI Taxonomy" id="165716"/>
    <lineage>
        <taxon>Eukaryota</taxon>
        <taxon>Viridiplantae</taxon>
        <taxon>Streptophyta</taxon>
        <taxon>Embryophyta</taxon>
        <taxon>Tracheophyta</taxon>
        <taxon>Spermatophyta</taxon>
        <taxon>Magnoliopsida</taxon>
        <taxon>eudicotyledons</taxon>
        <taxon>Gunneridae</taxon>
        <taxon>Pentapetalae</taxon>
        <taxon>asterids</taxon>
        <taxon>Ericales</taxon>
        <taxon>Actinidiaceae</taxon>
        <taxon>Actinidia</taxon>
    </lineage>
</organism>
<dbReference type="Gene3D" id="1.20.1270.220">
    <property type="match status" value="1"/>
</dbReference>
<evidence type="ECO:0000256" key="2">
    <source>
        <dbReference type="ARBA" id="ARBA00023163"/>
    </source>
</evidence>
<reference evidence="4 5" key="1">
    <citation type="submission" date="2019-07" db="EMBL/GenBank/DDBJ databases">
        <title>De Novo Assembly of kiwifruit Actinidia rufa.</title>
        <authorList>
            <person name="Sugita-Konishi S."/>
            <person name="Sato K."/>
            <person name="Mori E."/>
            <person name="Abe Y."/>
            <person name="Kisaki G."/>
            <person name="Hamano K."/>
            <person name="Suezawa K."/>
            <person name="Otani M."/>
            <person name="Fukuda T."/>
            <person name="Manabe T."/>
            <person name="Gomi K."/>
            <person name="Tabuchi M."/>
            <person name="Akimitsu K."/>
            <person name="Kataoka I."/>
        </authorList>
    </citation>
    <scope>NUCLEOTIDE SEQUENCE [LARGE SCALE GENOMIC DNA]</scope>
    <source>
        <strain evidence="5">cv. Fuchu</strain>
    </source>
</reference>
<evidence type="ECO:0000259" key="3">
    <source>
        <dbReference type="PROSITE" id="PS51525"/>
    </source>
</evidence>
<feature type="domain" description="NET" evidence="3">
    <location>
        <begin position="57"/>
        <end position="138"/>
    </location>
</feature>
<keyword evidence="2" id="KW-0804">Transcription</keyword>
<proteinExistence type="predicted"/>
<accession>A0A7J0E617</accession>
<evidence type="ECO:0000313" key="5">
    <source>
        <dbReference type="Proteomes" id="UP000585474"/>
    </source>
</evidence>
<keyword evidence="5" id="KW-1185">Reference proteome</keyword>
<dbReference type="AlphaFoldDB" id="A0A7J0E617"/>
<evidence type="ECO:0000256" key="1">
    <source>
        <dbReference type="ARBA" id="ARBA00023015"/>
    </source>
</evidence>
<dbReference type="PANTHER" id="PTHR45926">
    <property type="entry name" value="OSJNBA0053K19.4 PROTEIN"/>
    <property type="match status" value="1"/>
</dbReference>
<dbReference type="Pfam" id="PF17035">
    <property type="entry name" value="BET"/>
    <property type="match status" value="1"/>
</dbReference>
<protein>
    <recommendedName>
        <fullName evidence="3">NET domain-containing protein</fullName>
    </recommendedName>
</protein>
<dbReference type="InterPro" id="IPR027353">
    <property type="entry name" value="NET_dom"/>
</dbReference>
<keyword evidence="1" id="KW-0805">Transcription regulation</keyword>
<comment type="caution">
    <text evidence="4">The sequence shown here is derived from an EMBL/GenBank/DDBJ whole genome shotgun (WGS) entry which is preliminary data.</text>
</comment>
<evidence type="ECO:0000313" key="4">
    <source>
        <dbReference type="EMBL" id="GFY81712.1"/>
    </source>
</evidence>
<sequence>MSGPLSKDPTSQTSEQRLSISLAVQHQLAVSLDQIIRAHPLPNQSWASHKVSIPEPLTHQAPNPIPRYDAKKKRLGTALTRLSADDLNKALLIVAQNNPNFQVTAEVVDLDMDAQSESTLWKLKFFVKEALQVQGKSAASLGENNHHNDNNNKRKREICDALAKTTQKRSKKLPS</sequence>
<dbReference type="PROSITE" id="PS51525">
    <property type="entry name" value="NET"/>
    <property type="match status" value="1"/>
</dbReference>
<dbReference type="Proteomes" id="UP000585474">
    <property type="component" value="Unassembled WGS sequence"/>
</dbReference>
<dbReference type="InterPro" id="IPR038336">
    <property type="entry name" value="NET_sf"/>
</dbReference>